<dbReference type="InterPro" id="IPR001482">
    <property type="entry name" value="T2SS/T4SS_dom"/>
</dbReference>
<dbReference type="Proteomes" id="UP000234271">
    <property type="component" value="Chromosome"/>
</dbReference>
<dbReference type="PANTHER" id="PTHR30258">
    <property type="entry name" value="TYPE II SECRETION SYSTEM PROTEIN GSPE-RELATED"/>
    <property type="match status" value="1"/>
</dbReference>
<dbReference type="Pfam" id="PF00437">
    <property type="entry name" value="T2SSE"/>
    <property type="match status" value="1"/>
</dbReference>
<evidence type="ECO:0000313" key="5">
    <source>
        <dbReference type="EMBL" id="AUI70564.1"/>
    </source>
</evidence>
<dbReference type="InterPro" id="IPR037257">
    <property type="entry name" value="T2SS_E_N_sf"/>
</dbReference>
<evidence type="ECO:0000313" key="6">
    <source>
        <dbReference type="Proteomes" id="UP000234271"/>
    </source>
</evidence>
<proteinExistence type="inferred from homology"/>
<dbReference type="EMBL" id="CP018889">
    <property type="protein sequence ID" value="AUI70564.1"/>
    <property type="molecule type" value="Genomic_DNA"/>
</dbReference>
<dbReference type="InterPro" id="IPR007831">
    <property type="entry name" value="T2SS_GspE_N"/>
</dbReference>
<keyword evidence="3" id="KW-0067">ATP-binding</keyword>
<feature type="domain" description="Bacterial type II secretion system protein E" evidence="4">
    <location>
        <begin position="387"/>
        <end position="401"/>
    </location>
</feature>
<dbReference type="Gene3D" id="3.30.450.90">
    <property type="match status" value="1"/>
</dbReference>
<dbReference type="STRING" id="288004.AL038_16540"/>
<protein>
    <submittedName>
        <fullName evidence="5">Secretion system protein E</fullName>
    </submittedName>
</protein>
<dbReference type="AlphaFoldDB" id="A0A2N9YJA1"/>
<evidence type="ECO:0000259" key="4">
    <source>
        <dbReference type="PROSITE" id="PS00662"/>
    </source>
</evidence>
<reference evidence="6" key="1">
    <citation type="submission" date="2016-12" db="EMBL/GenBank/DDBJ databases">
        <title>Complete Genome Sequence of Beggiatoa leptomitiformis D-401.</title>
        <authorList>
            <person name="Fomenkov A."/>
            <person name="Vincze T."/>
            <person name="Grabovich M."/>
            <person name="Anton B.P."/>
            <person name="Dubinina G."/>
            <person name="Orlova M."/>
            <person name="Belousova E."/>
            <person name="Roberts R.J."/>
        </authorList>
    </citation>
    <scope>NUCLEOTIDE SEQUENCE [LARGE SCALE GENOMIC DNA]</scope>
    <source>
        <strain evidence="6">D-401</strain>
    </source>
</reference>
<dbReference type="SUPFAM" id="SSF52540">
    <property type="entry name" value="P-loop containing nucleoside triphosphate hydrolases"/>
    <property type="match status" value="1"/>
</dbReference>
<dbReference type="PROSITE" id="PS00662">
    <property type="entry name" value="T2SP_E"/>
    <property type="match status" value="1"/>
</dbReference>
<dbReference type="Gene3D" id="3.30.300.160">
    <property type="entry name" value="Type II secretion system, protein E, N-terminal domain"/>
    <property type="match status" value="1"/>
</dbReference>
<keyword evidence="6" id="KW-1185">Reference proteome</keyword>
<comment type="similarity">
    <text evidence="1">Belongs to the GSP E family.</text>
</comment>
<evidence type="ECO:0000256" key="2">
    <source>
        <dbReference type="ARBA" id="ARBA00022741"/>
    </source>
</evidence>
<dbReference type="InterPro" id="IPR027417">
    <property type="entry name" value="P-loop_NTPase"/>
</dbReference>
<name>A0A2N9YJA1_9GAMM</name>
<evidence type="ECO:0000256" key="1">
    <source>
        <dbReference type="ARBA" id="ARBA00006611"/>
    </source>
</evidence>
<dbReference type="CDD" id="cd01129">
    <property type="entry name" value="PulE-GspE-like"/>
    <property type="match status" value="1"/>
</dbReference>
<gene>
    <name evidence="5" type="ORF">BLE401_07705</name>
</gene>
<dbReference type="KEGG" id="blep:AL038_16540"/>
<dbReference type="Pfam" id="PF05157">
    <property type="entry name" value="MshEN"/>
    <property type="match status" value="1"/>
</dbReference>
<dbReference type="GO" id="GO:0016887">
    <property type="term" value="F:ATP hydrolysis activity"/>
    <property type="evidence" value="ECO:0007669"/>
    <property type="project" value="TreeGrafter"/>
</dbReference>
<evidence type="ECO:0000256" key="3">
    <source>
        <dbReference type="ARBA" id="ARBA00022840"/>
    </source>
</evidence>
<sequence>MPSHSINHESIRPRLGEILITQQIISTDQLKVALTEQKKTQEQLGNILVKLGFVSEAVMRDLLGQTLGQSSIELSKLVVDHESLSLVPKQLARRHCLIPISFDKKNNLLRVAMADVFNVLAIDQLVALLGGNIRVEPLLAGEAEILAAIDHFYGYNLSLDGILHEIETGEVDYQSLAPNREEYSQPLVRLVDALLSDAVKRGASDIHFEPEKGFLRVRYRLDGVLQQIRSLHKSYWSAIAVRIKVLAGLNIAENRIPQDGRISLTLSGRLIDFRVSVQPTIYGENIVLRILDSQRGLLALNQLGLMEDSLNVLKLMIARPEGLILMTGPTGSGKTTTLYSLLNHLNNESVNIMTLEDPVEYALGRVRQTTVNEGVKLDFATGVRSILRQDPDIILIGEIRDEETAEMAFRAAMTGHQVYSTLHTNSAIGAIPRLLDIGIQPDLMADNIIGVIGQRLIRRLCPHCKQPYTPNEMHRRLLGLSANQNITLYRPTGCEQCEQRGYKGRLALMELLRLDDGLQELIAHRATTYDIKHHTQRAGFRALAQEGIRRILDGITSLEEVARVVDLTSQL</sequence>
<dbReference type="OrthoDB" id="6189814at2"/>
<dbReference type="GO" id="GO:0005886">
    <property type="term" value="C:plasma membrane"/>
    <property type="evidence" value="ECO:0007669"/>
    <property type="project" value="TreeGrafter"/>
</dbReference>
<dbReference type="SUPFAM" id="SSF160246">
    <property type="entry name" value="EspE N-terminal domain-like"/>
    <property type="match status" value="1"/>
</dbReference>
<keyword evidence="2" id="KW-0547">Nucleotide-binding</keyword>
<dbReference type="PANTHER" id="PTHR30258:SF2">
    <property type="entry name" value="COMG OPERON PROTEIN 1"/>
    <property type="match status" value="1"/>
</dbReference>
<dbReference type="GO" id="GO:0005524">
    <property type="term" value="F:ATP binding"/>
    <property type="evidence" value="ECO:0007669"/>
    <property type="project" value="UniProtKB-KW"/>
</dbReference>
<accession>A0A2N9YJA1</accession>
<dbReference type="Gene3D" id="3.40.50.300">
    <property type="entry name" value="P-loop containing nucleotide triphosphate hydrolases"/>
    <property type="match status" value="1"/>
</dbReference>
<organism evidence="5 6">
    <name type="scientific">Beggiatoa leptomitoformis</name>
    <dbReference type="NCBI Taxonomy" id="288004"/>
    <lineage>
        <taxon>Bacteria</taxon>
        <taxon>Pseudomonadati</taxon>
        <taxon>Pseudomonadota</taxon>
        <taxon>Gammaproteobacteria</taxon>
        <taxon>Thiotrichales</taxon>
        <taxon>Thiotrichaceae</taxon>
        <taxon>Beggiatoa</taxon>
    </lineage>
</organism>